<dbReference type="GO" id="GO:0005886">
    <property type="term" value="C:plasma membrane"/>
    <property type="evidence" value="ECO:0007669"/>
    <property type="project" value="TreeGrafter"/>
</dbReference>
<dbReference type="GO" id="GO:0005912">
    <property type="term" value="C:adherens junction"/>
    <property type="evidence" value="ECO:0007669"/>
    <property type="project" value="TreeGrafter"/>
</dbReference>
<reference evidence="7 8" key="2">
    <citation type="submission" date="2018-11" db="EMBL/GenBank/DDBJ databases">
        <authorList>
            <consortium name="Pathogen Informatics"/>
        </authorList>
    </citation>
    <scope>NUCLEOTIDE SEQUENCE [LARGE SCALE GENOMIC DNA]</scope>
</reference>
<comment type="similarity">
    <text evidence="2">Belongs to the beta-catenin family.</text>
</comment>
<organism evidence="9">
    <name type="scientific">Gongylonema pulchrum</name>
    <dbReference type="NCBI Taxonomy" id="637853"/>
    <lineage>
        <taxon>Eukaryota</taxon>
        <taxon>Metazoa</taxon>
        <taxon>Ecdysozoa</taxon>
        <taxon>Nematoda</taxon>
        <taxon>Chromadorea</taxon>
        <taxon>Rhabditida</taxon>
        <taxon>Spirurina</taxon>
        <taxon>Spiruromorpha</taxon>
        <taxon>Spiruroidea</taxon>
        <taxon>Gongylonematidae</taxon>
        <taxon>Gongylonema</taxon>
    </lineage>
</organism>
<dbReference type="Gene3D" id="1.25.10.10">
    <property type="entry name" value="Leucine-rich Repeat Variant"/>
    <property type="match status" value="1"/>
</dbReference>
<dbReference type="SUPFAM" id="SSF48371">
    <property type="entry name" value="ARM repeat"/>
    <property type="match status" value="1"/>
</dbReference>
<proteinExistence type="inferred from homology"/>
<evidence type="ECO:0000256" key="2">
    <source>
        <dbReference type="ARBA" id="ARBA00005462"/>
    </source>
</evidence>
<feature type="repeat" description="ARM" evidence="6">
    <location>
        <begin position="34"/>
        <end position="71"/>
    </location>
</feature>
<dbReference type="SMART" id="SM00185">
    <property type="entry name" value="ARM"/>
    <property type="match status" value="1"/>
</dbReference>
<protein>
    <submittedName>
        <fullName evidence="9">Armadillo repeat-containing protein 8</fullName>
    </submittedName>
</protein>
<evidence type="ECO:0000256" key="1">
    <source>
        <dbReference type="ARBA" id="ARBA00004282"/>
    </source>
</evidence>
<dbReference type="InterPro" id="IPR016024">
    <property type="entry name" value="ARM-type_fold"/>
</dbReference>
<dbReference type="WBParaSite" id="GPUH_0002335701-mRNA-1">
    <property type="protein sequence ID" value="GPUH_0002335701-mRNA-1"/>
    <property type="gene ID" value="GPUH_0002335701"/>
</dbReference>
<dbReference type="GO" id="GO:0005634">
    <property type="term" value="C:nucleus"/>
    <property type="evidence" value="ECO:0007669"/>
    <property type="project" value="TreeGrafter"/>
</dbReference>
<dbReference type="PROSITE" id="PS50176">
    <property type="entry name" value="ARM_REPEAT"/>
    <property type="match status" value="1"/>
</dbReference>
<evidence type="ECO:0000256" key="5">
    <source>
        <dbReference type="ARBA" id="ARBA00022949"/>
    </source>
</evidence>
<dbReference type="InterPro" id="IPR000225">
    <property type="entry name" value="Armadillo"/>
</dbReference>
<dbReference type="InterPro" id="IPR011989">
    <property type="entry name" value="ARM-like"/>
</dbReference>
<dbReference type="PANTHER" id="PTHR10372:SF27">
    <property type="entry name" value="ADHERENS JUNCTION PROTEIN P120"/>
    <property type="match status" value="1"/>
</dbReference>
<dbReference type="AlphaFoldDB" id="A0A183EQT6"/>
<dbReference type="InterPro" id="IPR028435">
    <property type="entry name" value="Plakophilin/d_Catenin"/>
</dbReference>
<evidence type="ECO:0000313" key="8">
    <source>
        <dbReference type="Proteomes" id="UP000271098"/>
    </source>
</evidence>
<keyword evidence="8" id="KW-1185">Reference proteome</keyword>
<evidence type="ECO:0000313" key="9">
    <source>
        <dbReference type="WBParaSite" id="GPUH_0002335701-mRNA-1"/>
    </source>
</evidence>
<name>A0A183EQT6_9BILA</name>
<gene>
    <name evidence="7" type="ORF">GPUH_LOCUS23327</name>
</gene>
<evidence type="ECO:0000256" key="3">
    <source>
        <dbReference type="ARBA" id="ARBA00022737"/>
    </source>
</evidence>
<sequence>MPQTLQASAGALQNLAACQFDPSVNVRACVRTEKGLPVLVELLRLHDDKVVCAVTTALRNLSLDQRNRELIGKYAMKDLVAKLPQAGQGCRDPSVSDATVGAVLGILFETVRHSADFTRNIHECGGTERLRSLASSYPVYSGRICKYASQVLWILV</sequence>
<accession>A0A183EQT6</accession>
<dbReference type="Pfam" id="PF00514">
    <property type="entry name" value="Arm"/>
    <property type="match status" value="1"/>
</dbReference>
<keyword evidence="3" id="KW-0677">Repeat</keyword>
<evidence type="ECO:0000313" key="7">
    <source>
        <dbReference type="EMBL" id="VDN41315.1"/>
    </source>
</evidence>
<evidence type="ECO:0000256" key="6">
    <source>
        <dbReference type="PROSITE-ProRule" id="PRU00259"/>
    </source>
</evidence>
<evidence type="ECO:0000256" key="4">
    <source>
        <dbReference type="ARBA" id="ARBA00022889"/>
    </source>
</evidence>
<dbReference type="EMBL" id="UYRT01097503">
    <property type="protein sequence ID" value="VDN41315.1"/>
    <property type="molecule type" value="Genomic_DNA"/>
</dbReference>
<dbReference type="OrthoDB" id="3245100at2759"/>
<dbReference type="GO" id="GO:0005737">
    <property type="term" value="C:cytoplasm"/>
    <property type="evidence" value="ECO:0007669"/>
    <property type="project" value="TreeGrafter"/>
</dbReference>
<dbReference type="Proteomes" id="UP000271098">
    <property type="component" value="Unassembled WGS sequence"/>
</dbReference>
<dbReference type="PANTHER" id="PTHR10372">
    <property type="entry name" value="PLAKOPHILLIN-RELATED"/>
    <property type="match status" value="1"/>
</dbReference>
<keyword evidence="5" id="KW-0965">Cell junction</keyword>
<keyword evidence="4" id="KW-0130">Cell adhesion</keyword>
<comment type="subcellular location">
    <subcellularLocation>
        <location evidence="1">Cell junction</location>
    </subcellularLocation>
</comment>
<dbReference type="GO" id="GO:0098609">
    <property type="term" value="P:cell-cell adhesion"/>
    <property type="evidence" value="ECO:0007669"/>
    <property type="project" value="InterPro"/>
</dbReference>
<reference evidence="9" key="1">
    <citation type="submission" date="2016-06" db="UniProtKB">
        <authorList>
            <consortium name="WormBaseParasite"/>
        </authorList>
    </citation>
    <scope>IDENTIFICATION</scope>
</reference>